<evidence type="ECO:0000256" key="1">
    <source>
        <dbReference type="SAM" id="MobiDB-lite"/>
    </source>
</evidence>
<dbReference type="Proteomes" id="UP001626550">
    <property type="component" value="Unassembled WGS sequence"/>
</dbReference>
<protein>
    <submittedName>
        <fullName evidence="2">Uncharacterized protein</fullName>
    </submittedName>
</protein>
<sequence length="252" mass="28078">MNKRQARSAAKENIAPPTPSLLPDLDISEVPTQFLSLPMTPFLDTSQEGIPAAESTPKRARLEIPDYLTVEQSVFDKIVEEIAASTSKSMDSDSIYALYATLMTPFVPYLQQKRSTLRRFTDKYVLNLQLISKDESCRPCVYSLRNLTPLISGTCWKILKSYPIPDQLQMANSLSLGLRKLTEGLNQTQIAEFNVDHVKMLCAGLQSNSPVSLSRGSIFETIGGILTYNRTLFGLNEESTSARFNQCNENAI</sequence>
<name>A0ABD2PTL0_9PLAT</name>
<evidence type="ECO:0000313" key="2">
    <source>
        <dbReference type="EMBL" id="KAL3309791.1"/>
    </source>
</evidence>
<reference evidence="2 3" key="1">
    <citation type="submission" date="2024-11" db="EMBL/GenBank/DDBJ databases">
        <title>Adaptive evolution of stress response genes in parasites aligns with host niche diversity.</title>
        <authorList>
            <person name="Hahn C."/>
            <person name="Resl P."/>
        </authorList>
    </citation>
    <scope>NUCLEOTIDE SEQUENCE [LARGE SCALE GENOMIC DNA]</scope>
    <source>
        <strain evidence="2">EGGRZ-B1_66</strain>
        <tissue evidence="2">Body</tissue>
    </source>
</reference>
<gene>
    <name evidence="2" type="ORF">Ciccas_011657</name>
</gene>
<comment type="caution">
    <text evidence="2">The sequence shown here is derived from an EMBL/GenBank/DDBJ whole genome shotgun (WGS) entry which is preliminary data.</text>
</comment>
<feature type="region of interest" description="Disordered" evidence="1">
    <location>
        <begin position="1"/>
        <end position="25"/>
    </location>
</feature>
<evidence type="ECO:0000313" key="3">
    <source>
        <dbReference type="Proteomes" id="UP001626550"/>
    </source>
</evidence>
<organism evidence="2 3">
    <name type="scientific">Cichlidogyrus casuarinus</name>
    <dbReference type="NCBI Taxonomy" id="1844966"/>
    <lineage>
        <taxon>Eukaryota</taxon>
        <taxon>Metazoa</taxon>
        <taxon>Spiralia</taxon>
        <taxon>Lophotrochozoa</taxon>
        <taxon>Platyhelminthes</taxon>
        <taxon>Monogenea</taxon>
        <taxon>Monopisthocotylea</taxon>
        <taxon>Dactylogyridea</taxon>
        <taxon>Ancyrocephalidae</taxon>
        <taxon>Cichlidogyrus</taxon>
    </lineage>
</organism>
<accession>A0ABD2PTL0</accession>
<keyword evidence="3" id="KW-1185">Reference proteome</keyword>
<dbReference type="AlphaFoldDB" id="A0ABD2PTL0"/>
<feature type="non-terminal residue" evidence="2">
    <location>
        <position position="252"/>
    </location>
</feature>
<dbReference type="EMBL" id="JBJKFK010003538">
    <property type="protein sequence ID" value="KAL3309791.1"/>
    <property type="molecule type" value="Genomic_DNA"/>
</dbReference>
<proteinExistence type="predicted"/>